<accession>A0A927A1B3</accession>
<dbReference type="AlphaFoldDB" id="A0A927A1B3"/>
<keyword evidence="2" id="KW-1185">Reference proteome</keyword>
<proteinExistence type="predicted"/>
<evidence type="ECO:0000313" key="1">
    <source>
        <dbReference type="EMBL" id="MBD2295912.1"/>
    </source>
</evidence>
<protein>
    <submittedName>
        <fullName evidence="1">DUF5331 domain-containing protein</fullName>
    </submittedName>
</protein>
<evidence type="ECO:0000313" key="2">
    <source>
        <dbReference type="Proteomes" id="UP000662185"/>
    </source>
</evidence>
<reference evidence="2" key="1">
    <citation type="journal article" date="2020" name="ISME J.">
        <title>Comparative genomics reveals insights into cyanobacterial evolution and habitat adaptation.</title>
        <authorList>
            <person name="Chen M.Y."/>
            <person name="Teng W.K."/>
            <person name="Zhao L."/>
            <person name="Hu C.X."/>
            <person name="Zhou Y.K."/>
            <person name="Han B.P."/>
            <person name="Song L.R."/>
            <person name="Shu W.S."/>
        </authorList>
    </citation>
    <scope>NUCLEOTIDE SEQUENCE [LARGE SCALE GENOMIC DNA]</scope>
    <source>
        <strain evidence="2">FACHB-251</strain>
    </source>
</reference>
<dbReference type="InterPro" id="IPR020346">
    <property type="entry name" value="Uncharacterised_15.3kDa"/>
</dbReference>
<dbReference type="Pfam" id="PF17265">
    <property type="entry name" value="DUF5331"/>
    <property type="match status" value="1"/>
</dbReference>
<name>A0A927A1B3_9NOST</name>
<comment type="caution">
    <text evidence="1">The sequence shown here is derived from an EMBL/GenBank/DDBJ whole genome shotgun (WGS) entry which is preliminary data.</text>
</comment>
<dbReference type="EMBL" id="JACJQU010000017">
    <property type="protein sequence ID" value="MBD2295912.1"/>
    <property type="molecule type" value="Genomic_DNA"/>
</dbReference>
<organism evidence="1 2">
    <name type="scientific">Anabaena sphaerica FACHB-251</name>
    <dbReference type="NCBI Taxonomy" id="2692883"/>
    <lineage>
        <taxon>Bacteria</taxon>
        <taxon>Bacillati</taxon>
        <taxon>Cyanobacteriota</taxon>
        <taxon>Cyanophyceae</taxon>
        <taxon>Nostocales</taxon>
        <taxon>Nostocaceae</taxon>
        <taxon>Anabaena</taxon>
    </lineage>
</organism>
<gene>
    <name evidence="1" type="ORF">H6G06_21150</name>
</gene>
<dbReference type="Proteomes" id="UP000662185">
    <property type="component" value="Unassembled WGS sequence"/>
</dbReference>
<sequence>MAFFDSFTDSIKQKWLQFFQVNRDWITLQMAIESVYTPDGGKRPSSFLILGVVNALEPKLAQLMFPFAKLNPDADTLIEVLGLHFDPDITLGNRLSPTQEPAMYSRVSQEVTEDISEYQPSARADFSVVEEEIVVQEFTIDVTEQQWEEEDSLGSENAFDTISLSEESIAHEFPPAWEEEDSLGSENAFDTISLSEESIAHEFEPASDLETADELSGMSFESISLIEDNENLALEDLNLSDENGFDDLNQPDESEFRDVISDVWGDDTSLLQEGEENNSLLGEELPSEVFDESEMARLFPNN</sequence>
<dbReference type="RefSeq" id="WP_190563736.1">
    <property type="nucleotide sequence ID" value="NZ_JACJQU010000017.1"/>
</dbReference>